<sequence>MSSQGQDPMEALVGLALRVLVAAVVLGVAFQVCELMGPVARAIACACGVAVMVSLPLMTARMLLGPDVRLDDRAKATLGVLFVTLAVPLVALGMGGSLNGDSAAVMVLVPEVAFLASLGSRPGAQ</sequence>
<gene>
    <name evidence="2" type="ORF">SAMN04489857_1457</name>
</gene>
<keyword evidence="1" id="KW-1133">Transmembrane helix</keyword>
<dbReference type="OrthoDB" id="3192460at2"/>
<reference evidence="3" key="1">
    <citation type="submission" date="2016-10" db="EMBL/GenBank/DDBJ databases">
        <authorList>
            <person name="Varghese N."/>
            <person name="Submissions S."/>
        </authorList>
    </citation>
    <scope>NUCLEOTIDE SEQUENCE [LARGE SCALE GENOMIC DNA]</scope>
    <source>
        <strain evidence="3">DSM 22620</strain>
    </source>
</reference>
<feature type="transmembrane region" description="Helical" evidence="1">
    <location>
        <begin position="12"/>
        <end position="32"/>
    </location>
</feature>
<dbReference type="AlphaFoldDB" id="A0A1H1MJK4"/>
<keyword evidence="1" id="KW-0812">Transmembrane</keyword>
<evidence type="ECO:0000256" key="1">
    <source>
        <dbReference type="SAM" id="Phobius"/>
    </source>
</evidence>
<proteinExistence type="predicted"/>
<dbReference type="Proteomes" id="UP000199480">
    <property type="component" value="Chromosome I"/>
</dbReference>
<evidence type="ECO:0000313" key="2">
    <source>
        <dbReference type="EMBL" id="SDR86792.1"/>
    </source>
</evidence>
<protein>
    <submittedName>
        <fullName evidence="2">Uncharacterized protein</fullName>
    </submittedName>
</protein>
<keyword evidence="1" id="KW-0472">Membrane</keyword>
<name>A0A1H1MJK4_9ACTN</name>
<evidence type="ECO:0000313" key="3">
    <source>
        <dbReference type="Proteomes" id="UP000199480"/>
    </source>
</evidence>
<organism evidence="2 3">
    <name type="scientific">Parafannyhessea umbonata</name>
    <dbReference type="NCBI Taxonomy" id="604330"/>
    <lineage>
        <taxon>Bacteria</taxon>
        <taxon>Bacillati</taxon>
        <taxon>Actinomycetota</taxon>
        <taxon>Coriobacteriia</taxon>
        <taxon>Coriobacteriales</taxon>
        <taxon>Atopobiaceae</taxon>
        <taxon>Parafannyhessea</taxon>
    </lineage>
</organism>
<feature type="transmembrane region" description="Helical" evidence="1">
    <location>
        <begin position="76"/>
        <end position="96"/>
    </location>
</feature>
<feature type="transmembrane region" description="Helical" evidence="1">
    <location>
        <begin position="38"/>
        <end position="64"/>
    </location>
</feature>
<dbReference type="GeneID" id="78500799"/>
<dbReference type="RefSeq" id="WP_157692192.1">
    <property type="nucleotide sequence ID" value="NZ_LT629759.1"/>
</dbReference>
<dbReference type="EMBL" id="LT629759">
    <property type="protein sequence ID" value="SDR86792.1"/>
    <property type="molecule type" value="Genomic_DNA"/>
</dbReference>
<accession>A0A1H1MJK4</accession>